<dbReference type="Proteomes" id="UP001652445">
    <property type="component" value="Unassembled WGS sequence"/>
</dbReference>
<evidence type="ECO:0000256" key="13">
    <source>
        <dbReference type="SAM" id="Phobius"/>
    </source>
</evidence>
<dbReference type="Pfam" id="PF00672">
    <property type="entry name" value="HAMP"/>
    <property type="match status" value="1"/>
</dbReference>
<evidence type="ECO:0000256" key="8">
    <source>
        <dbReference type="ARBA" id="ARBA00022840"/>
    </source>
</evidence>
<dbReference type="InterPro" id="IPR003660">
    <property type="entry name" value="HAMP_dom"/>
</dbReference>
<dbReference type="EMBL" id="JAOQIO010000107">
    <property type="protein sequence ID" value="MCU6796728.1"/>
    <property type="molecule type" value="Genomic_DNA"/>
</dbReference>
<keyword evidence="2" id="KW-1003">Cell membrane</keyword>
<dbReference type="SMART" id="SM00304">
    <property type="entry name" value="HAMP"/>
    <property type="match status" value="1"/>
</dbReference>
<dbReference type="PROSITE" id="PS50885">
    <property type="entry name" value="HAMP"/>
    <property type="match status" value="1"/>
</dbReference>
<dbReference type="RefSeq" id="WP_262687569.1">
    <property type="nucleotide sequence ID" value="NZ_JAOQIO010000107.1"/>
</dbReference>
<comment type="caution">
    <text evidence="15">The sequence shown here is derived from an EMBL/GenBank/DDBJ whole genome shotgun (WGS) entry which is preliminary data.</text>
</comment>
<accession>A0ABT2UQ00</accession>
<keyword evidence="4" id="KW-0808">Transferase</keyword>
<evidence type="ECO:0000256" key="5">
    <source>
        <dbReference type="ARBA" id="ARBA00022692"/>
    </source>
</evidence>
<evidence type="ECO:0000256" key="12">
    <source>
        <dbReference type="SAM" id="Coils"/>
    </source>
</evidence>
<dbReference type="InterPro" id="IPR010559">
    <property type="entry name" value="Sig_transdc_His_kin_internal"/>
</dbReference>
<dbReference type="Gene3D" id="1.10.287.130">
    <property type="match status" value="1"/>
</dbReference>
<evidence type="ECO:0000256" key="10">
    <source>
        <dbReference type="ARBA" id="ARBA00023012"/>
    </source>
</evidence>
<keyword evidence="9 13" id="KW-1133">Transmembrane helix</keyword>
<keyword evidence="7 15" id="KW-0418">Kinase</keyword>
<evidence type="ECO:0000256" key="11">
    <source>
        <dbReference type="ARBA" id="ARBA00023136"/>
    </source>
</evidence>
<dbReference type="InterPro" id="IPR036890">
    <property type="entry name" value="HATPase_C_sf"/>
</dbReference>
<evidence type="ECO:0000256" key="2">
    <source>
        <dbReference type="ARBA" id="ARBA00022475"/>
    </source>
</evidence>
<keyword evidence="5 13" id="KW-0812">Transmembrane</keyword>
<dbReference type="PANTHER" id="PTHR34220">
    <property type="entry name" value="SENSOR HISTIDINE KINASE YPDA"/>
    <property type="match status" value="1"/>
</dbReference>
<dbReference type="Pfam" id="PF06580">
    <property type="entry name" value="His_kinase"/>
    <property type="match status" value="1"/>
</dbReference>
<feature type="transmembrane region" description="Helical" evidence="13">
    <location>
        <begin position="295"/>
        <end position="320"/>
    </location>
</feature>
<evidence type="ECO:0000256" key="9">
    <source>
        <dbReference type="ARBA" id="ARBA00022989"/>
    </source>
</evidence>
<dbReference type="InterPro" id="IPR050640">
    <property type="entry name" value="Bact_2-comp_sensor_kinase"/>
</dbReference>
<keyword evidence="3" id="KW-0597">Phosphoprotein</keyword>
<keyword evidence="16" id="KW-1185">Reference proteome</keyword>
<dbReference type="GO" id="GO:0016301">
    <property type="term" value="F:kinase activity"/>
    <property type="evidence" value="ECO:0007669"/>
    <property type="project" value="UniProtKB-KW"/>
</dbReference>
<dbReference type="SUPFAM" id="SSF158472">
    <property type="entry name" value="HAMP domain-like"/>
    <property type="match status" value="1"/>
</dbReference>
<dbReference type="PANTHER" id="PTHR34220:SF11">
    <property type="entry name" value="SENSOR PROTEIN KINASE HPTS"/>
    <property type="match status" value="1"/>
</dbReference>
<reference evidence="15 16" key="1">
    <citation type="submission" date="2022-09" db="EMBL/GenBank/DDBJ databases">
        <authorList>
            <person name="Han X.L."/>
            <person name="Wang Q."/>
            <person name="Lu T."/>
        </authorList>
    </citation>
    <scope>NUCLEOTIDE SEQUENCE [LARGE SCALE GENOMIC DNA]</scope>
    <source>
        <strain evidence="15 16">WQ 127069</strain>
    </source>
</reference>
<proteinExistence type="predicted"/>
<dbReference type="InterPro" id="IPR003594">
    <property type="entry name" value="HATPase_dom"/>
</dbReference>
<keyword evidence="6" id="KW-0547">Nucleotide-binding</keyword>
<organism evidence="15 16">
    <name type="scientific">Paenibacillus baimaensis</name>
    <dbReference type="NCBI Taxonomy" id="2982185"/>
    <lineage>
        <taxon>Bacteria</taxon>
        <taxon>Bacillati</taxon>
        <taxon>Bacillota</taxon>
        <taxon>Bacilli</taxon>
        <taxon>Bacillales</taxon>
        <taxon>Paenibacillaceae</taxon>
        <taxon>Paenibacillus</taxon>
    </lineage>
</organism>
<dbReference type="CDD" id="cd06225">
    <property type="entry name" value="HAMP"/>
    <property type="match status" value="1"/>
</dbReference>
<dbReference type="Gene3D" id="3.30.565.10">
    <property type="entry name" value="Histidine kinase-like ATPase, C-terminal domain"/>
    <property type="match status" value="1"/>
</dbReference>
<evidence type="ECO:0000313" key="15">
    <source>
        <dbReference type="EMBL" id="MCU6796728.1"/>
    </source>
</evidence>
<feature type="coiled-coil region" evidence="12">
    <location>
        <begin position="357"/>
        <end position="391"/>
    </location>
</feature>
<evidence type="ECO:0000256" key="3">
    <source>
        <dbReference type="ARBA" id="ARBA00022553"/>
    </source>
</evidence>
<feature type="transmembrane region" description="Helical" evidence="13">
    <location>
        <begin position="14"/>
        <end position="37"/>
    </location>
</feature>
<keyword evidence="10" id="KW-0902">Two-component regulatory system</keyword>
<name>A0ABT2UQ00_9BACL</name>
<keyword evidence="8" id="KW-0067">ATP-binding</keyword>
<comment type="subcellular location">
    <subcellularLocation>
        <location evidence="1">Cell membrane</location>
        <topology evidence="1">Multi-pass membrane protein</topology>
    </subcellularLocation>
</comment>
<evidence type="ECO:0000256" key="6">
    <source>
        <dbReference type="ARBA" id="ARBA00022741"/>
    </source>
</evidence>
<evidence type="ECO:0000256" key="1">
    <source>
        <dbReference type="ARBA" id="ARBA00004651"/>
    </source>
</evidence>
<evidence type="ECO:0000256" key="4">
    <source>
        <dbReference type="ARBA" id="ARBA00022679"/>
    </source>
</evidence>
<dbReference type="Gene3D" id="3.30.450.20">
    <property type="entry name" value="PAS domain"/>
    <property type="match status" value="1"/>
</dbReference>
<keyword evidence="12" id="KW-0175">Coiled coil</keyword>
<evidence type="ECO:0000259" key="14">
    <source>
        <dbReference type="PROSITE" id="PS50885"/>
    </source>
</evidence>
<dbReference type="SUPFAM" id="SSF55874">
    <property type="entry name" value="ATPase domain of HSP90 chaperone/DNA topoisomerase II/histidine kinase"/>
    <property type="match status" value="1"/>
</dbReference>
<keyword evidence="11 13" id="KW-0472">Membrane</keyword>
<dbReference type="Pfam" id="PF02518">
    <property type="entry name" value="HATPase_c"/>
    <property type="match status" value="1"/>
</dbReference>
<evidence type="ECO:0000256" key="7">
    <source>
        <dbReference type="ARBA" id="ARBA00022777"/>
    </source>
</evidence>
<sequence>MKHWFYRLSLRRRLWIAFLLLTLISIALTGLMSYWIAYSSTEKEAFLSSQNTLNKSARVLDEKLRHTIVATSSMMLSDEFKQAMNDVYDHRTSAYYRQLSSLQIPLAQMKLSEPSIQSILIYTPMGDLFATNDLRNSQVPFKSTIFSKYLESTDRALWIEGHEDPLFLGNKRVISLLMKSISEVNVQDVFIVVNLKEDAIRKAITDDLLDHSDNYFLVSRSGGKVLPMASTMETFQNDPEFMKPMQEQERGFFKYSKGNEPYLVNYARLTLTQDWLLVSVQKQSDLLYQVNRIKIATLFIMACCAVLALLLSNLMSCFLLKPLHKLQGLMKKVEHNQLDVRFESKYEDEVTQVGLKFNRMLEQISKLIDDVKDAENEKRKMEIKALQAQIDPHFLYNTLNTIVWKSETAQNKDVTDMIVSLSLLFQLGLNGGNEMTTLAKEIDHVRQYLSLQQKCYEGLFDYNIVLEDDSLLDIPILKIILQPLVENSILHGFQEMDVDGQIMITIRRLDSNWLELRVEDNGSGMDARQVDEDMRQEQTVKKGYALRNVFGRLRLQYDSRADIELSSIPYHSTVITLTIPLESE</sequence>
<evidence type="ECO:0000313" key="16">
    <source>
        <dbReference type="Proteomes" id="UP001652445"/>
    </source>
</evidence>
<gene>
    <name evidence="15" type="ORF">OB236_31840</name>
</gene>
<feature type="domain" description="HAMP" evidence="14">
    <location>
        <begin position="317"/>
        <end position="369"/>
    </location>
</feature>
<protein>
    <submittedName>
        <fullName evidence="15">Histidine kinase</fullName>
    </submittedName>
</protein>